<organism evidence="2 3">
    <name type="scientific">Parathielavia appendiculata</name>
    <dbReference type="NCBI Taxonomy" id="2587402"/>
    <lineage>
        <taxon>Eukaryota</taxon>
        <taxon>Fungi</taxon>
        <taxon>Dikarya</taxon>
        <taxon>Ascomycota</taxon>
        <taxon>Pezizomycotina</taxon>
        <taxon>Sordariomycetes</taxon>
        <taxon>Sordariomycetidae</taxon>
        <taxon>Sordariales</taxon>
        <taxon>Chaetomiaceae</taxon>
        <taxon>Parathielavia</taxon>
    </lineage>
</organism>
<comment type="caution">
    <text evidence="2">The sequence shown here is derived from an EMBL/GenBank/DDBJ whole genome shotgun (WGS) entry which is preliminary data.</text>
</comment>
<sequence>MKETTRQRPSREQNRKESVHHNNQHFLPHVPSPAQERNEKKEKGCKAGQTSIDTHPAQAPEGKTSGKPGYRSSPLSIQTAARKPAACHLCRQSESKKRISL</sequence>
<dbReference type="Proteomes" id="UP001302602">
    <property type="component" value="Unassembled WGS sequence"/>
</dbReference>
<feature type="compositionally biased region" description="Basic and acidic residues" evidence="1">
    <location>
        <begin position="1"/>
        <end position="20"/>
    </location>
</feature>
<evidence type="ECO:0000313" key="2">
    <source>
        <dbReference type="EMBL" id="KAK4120373.1"/>
    </source>
</evidence>
<feature type="region of interest" description="Disordered" evidence="1">
    <location>
        <begin position="1"/>
        <end position="101"/>
    </location>
</feature>
<keyword evidence="3" id="KW-1185">Reference proteome</keyword>
<proteinExistence type="predicted"/>
<evidence type="ECO:0000313" key="3">
    <source>
        <dbReference type="Proteomes" id="UP001302602"/>
    </source>
</evidence>
<dbReference type="AlphaFoldDB" id="A0AAN6TTD0"/>
<accession>A0AAN6TTD0</accession>
<evidence type="ECO:0000256" key="1">
    <source>
        <dbReference type="SAM" id="MobiDB-lite"/>
    </source>
</evidence>
<gene>
    <name evidence="2" type="ORF">N657DRAFT_702006</name>
</gene>
<reference evidence="2" key="1">
    <citation type="journal article" date="2023" name="Mol. Phylogenet. Evol.">
        <title>Genome-scale phylogeny and comparative genomics of the fungal order Sordariales.</title>
        <authorList>
            <person name="Hensen N."/>
            <person name="Bonometti L."/>
            <person name="Westerberg I."/>
            <person name="Brannstrom I.O."/>
            <person name="Guillou S."/>
            <person name="Cros-Aarteil S."/>
            <person name="Calhoun S."/>
            <person name="Haridas S."/>
            <person name="Kuo A."/>
            <person name="Mondo S."/>
            <person name="Pangilinan J."/>
            <person name="Riley R."/>
            <person name="LaButti K."/>
            <person name="Andreopoulos B."/>
            <person name="Lipzen A."/>
            <person name="Chen C."/>
            <person name="Yan M."/>
            <person name="Daum C."/>
            <person name="Ng V."/>
            <person name="Clum A."/>
            <person name="Steindorff A."/>
            <person name="Ohm R.A."/>
            <person name="Martin F."/>
            <person name="Silar P."/>
            <person name="Natvig D.O."/>
            <person name="Lalanne C."/>
            <person name="Gautier V."/>
            <person name="Ament-Velasquez S.L."/>
            <person name="Kruys A."/>
            <person name="Hutchinson M.I."/>
            <person name="Powell A.J."/>
            <person name="Barry K."/>
            <person name="Miller A.N."/>
            <person name="Grigoriev I.V."/>
            <person name="Debuchy R."/>
            <person name="Gladieux P."/>
            <person name="Hiltunen Thoren M."/>
            <person name="Johannesson H."/>
        </authorList>
    </citation>
    <scope>NUCLEOTIDE SEQUENCE</scope>
    <source>
        <strain evidence="2">CBS 731.68</strain>
    </source>
</reference>
<reference evidence="2" key="2">
    <citation type="submission" date="2023-05" db="EMBL/GenBank/DDBJ databases">
        <authorList>
            <consortium name="Lawrence Berkeley National Laboratory"/>
            <person name="Steindorff A."/>
            <person name="Hensen N."/>
            <person name="Bonometti L."/>
            <person name="Westerberg I."/>
            <person name="Brannstrom I.O."/>
            <person name="Guillou S."/>
            <person name="Cros-Aarteil S."/>
            <person name="Calhoun S."/>
            <person name="Haridas S."/>
            <person name="Kuo A."/>
            <person name="Mondo S."/>
            <person name="Pangilinan J."/>
            <person name="Riley R."/>
            <person name="Labutti K."/>
            <person name="Andreopoulos B."/>
            <person name="Lipzen A."/>
            <person name="Chen C."/>
            <person name="Yanf M."/>
            <person name="Daum C."/>
            <person name="Ng V."/>
            <person name="Clum A."/>
            <person name="Ohm R."/>
            <person name="Martin F."/>
            <person name="Silar P."/>
            <person name="Natvig D."/>
            <person name="Lalanne C."/>
            <person name="Gautier V."/>
            <person name="Ament-Velasquez S.L."/>
            <person name="Kruys A."/>
            <person name="Hutchinson M.I."/>
            <person name="Powell A.J."/>
            <person name="Barry K."/>
            <person name="Miller A.N."/>
            <person name="Grigoriev I.V."/>
            <person name="Debuchy R."/>
            <person name="Gladieux P."/>
            <person name="Thoren M.H."/>
            <person name="Johannesson H."/>
        </authorList>
    </citation>
    <scope>NUCLEOTIDE SEQUENCE</scope>
    <source>
        <strain evidence="2">CBS 731.68</strain>
    </source>
</reference>
<feature type="compositionally biased region" description="Basic and acidic residues" evidence="1">
    <location>
        <begin position="36"/>
        <end position="45"/>
    </location>
</feature>
<feature type="compositionally biased region" description="Basic and acidic residues" evidence="1">
    <location>
        <begin position="91"/>
        <end position="101"/>
    </location>
</feature>
<protein>
    <submittedName>
        <fullName evidence="2">Uncharacterized protein</fullName>
    </submittedName>
</protein>
<dbReference type="RefSeq" id="XP_062644144.1">
    <property type="nucleotide sequence ID" value="XM_062797361.1"/>
</dbReference>
<dbReference type="GeneID" id="87834130"/>
<name>A0AAN6TTD0_9PEZI</name>
<dbReference type="EMBL" id="MU853239">
    <property type="protein sequence ID" value="KAK4120373.1"/>
    <property type="molecule type" value="Genomic_DNA"/>
</dbReference>